<gene>
    <name evidence="1" type="ORF">H5410_030130</name>
</gene>
<keyword evidence="2" id="KW-1185">Reference proteome</keyword>
<evidence type="ECO:0000313" key="1">
    <source>
        <dbReference type="EMBL" id="KAG5598760.1"/>
    </source>
</evidence>
<proteinExistence type="predicted"/>
<dbReference type="Proteomes" id="UP000824120">
    <property type="component" value="Chromosome 6"/>
</dbReference>
<evidence type="ECO:0000313" key="2">
    <source>
        <dbReference type="Proteomes" id="UP000824120"/>
    </source>
</evidence>
<dbReference type="EMBL" id="JACXVP010000006">
    <property type="protein sequence ID" value="KAG5598760.1"/>
    <property type="molecule type" value="Genomic_DNA"/>
</dbReference>
<dbReference type="AlphaFoldDB" id="A0A9J5YGK2"/>
<name>A0A9J5YGK2_SOLCO</name>
<sequence>DQVEMESTDLQILGSSEIEVDPTLLNSVVIAITGNKIGYESGDYDIELQQSLFYSA</sequence>
<organism evidence="1 2">
    <name type="scientific">Solanum commersonii</name>
    <name type="common">Commerson's wild potato</name>
    <name type="synonym">Commerson's nightshade</name>
    <dbReference type="NCBI Taxonomy" id="4109"/>
    <lineage>
        <taxon>Eukaryota</taxon>
        <taxon>Viridiplantae</taxon>
        <taxon>Streptophyta</taxon>
        <taxon>Embryophyta</taxon>
        <taxon>Tracheophyta</taxon>
        <taxon>Spermatophyta</taxon>
        <taxon>Magnoliopsida</taxon>
        <taxon>eudicotyledons</taxon>
        <taxon>Gunneridae</taxon>
        <taxon>Pentapetalae</taxon>
        <taxon>asterids</taxon>
        <taxon>lamiids</taxon>
        <taxon>Solanales</taxon>
        <taxon>Solanaceae</taxon>
        <taxon>Solanoideae</taxon>
        <taxon>Solaneae</taxon>
        <taxon>Solanum</taxon>
    </lineage>
</organism>
<protein>
    <submittedName>
        <fullName evidence="1">Uncharacterized protein</fullName>
    </submittedName>
</protein>
<reference evidence="1 2" key="1">
    <citation type="submission" date="2020-09" db="EMBL/GenBank/DDBJ databases">
        <title>De no assembly of potato wild relative species, Solanum commersonii.</title>
        <authorList>
            <person name="Cho K."/>
        </authorList>
    </citation>
    <scope>NUCLEOTIDE SEQUENCE [LARGE SCALE GENOMIC DNA]</scope>
    <source>
        <strain evidence="1">LZ3.2</strain>
        <tissue evidence="1">Leaf</tissue>
    </source>
</reference>
<feature type="non-terminal residue" evidence="1">
    <location>
        <position position="1"/>
    </location>
</feature>
<accession>A0A9J5YGK2</accession>
<comment type="caution">
    <text evidence="1">The sequence shown here is derived from an EMBL/GenBank/DDBJ whole genome shotgun (WGS) entry which is preliminary data.</text>
</comment>